<gene>
    <name evidence="2" type="ORF">B0H16DRAFT_1722105</name>
</gene>
<name>A0AAD7ND89_9AGAR</name>
<accession>A0AAD7ND89</accession>
<evidence type="ECO:0000313" key="3">
    <source>
        <dbReference type="Proteomes" id="UP001215598"/>
    </source>
</evidence>
<reference evidence="2" key="1">
    <citation type="submission" date="2023-03" db="EMBL/GenBank/DDBJ databases">
        <title>Massive genome expansion in bonnet fungi (Mycena s.s.) driven by repeated elements and novel gene families across ecological guilds.</title>
        <authorList>
            <consortium name="Lawrence Berkeley National Laboratory"/>
            <person name="Harder C.B."/>
            <person name="Miyauchi S."/>
            <person name="Viragh M."/>
            <person name="Kuo A."/>
            <person name="Thoen E."/>
            <person name="Andreopoulos B."/>
            <person name="Lu D."/>
            <person name="Skrede I."/>
            <person name="Drula E."/>
            <person name="Henrissat B."/>
            <person name="Morin E."/>
            <person name="Kohler A."/>
            <person name="Barry K."/>
            <person name="LaButti K."/>
            <person name="Morin E."/>
            <person name="Salamov A."/>
            <person name="Lipzen A."/>
            <person name="Mereny Z."/>
            <person name="Hegedus B."/>
            <person name="Baldrian P."/>
            <person name="Stursova M."/>
            <person name="Weitz H."/>
            <person name="Taylor A."/>
            <person name="Grigoriev I.V."/>
            <person name="Nagy L.G."/>
            <person name="Martin F."/>
            <person name="Kauserud H."/>
        </authorList>
    </citation>
    <scope>NUCLEOTIDE SEQUENCE</scope>
    <source>
        <strain evidence="2">CBHHK182m</strain>
    </source>
</reference>
<feature type="compositionally biased region" description="Polar residues" evidence="1">
    <location>
        <begin position="178"/>
        <end position="192"/>
    </location>
</feature>
<proteinExistence type="predicted"/>
<dbReference type="Proteomes" id="UP001215598">
    <property type="component" value="Unassembled WGS sequence"/>
</dbReference>
<evidence type="ECO:0000256" key="1">
    <source>
        <dbReference type="SAM" id="MobiDB-lite"/>
    </source>
</evidence>
<protein>
    <submittedName>
        <fullName evidence="2">Uncharacterized protein</fullName>
    </submittedName>
</protein>
<organism evidence="2 3">
    <name type="scientific">Mycena metata</name>
    <dbReference type="NCBI Taxonomy" id="1033252"/>
    <lineage>
        <taxon>Eukaryota</taxon>
        <taxon>Fungi</taxon>
        <taxon>Dikarya</taxon>
        <taxon>Basidiomycota</taxon>
        <taxon>Agaricomycotina</taxon>
        <taxon>Agaricomycetes</taxon>
        <taxon>Agaricomycetidae</taxon>
        <taxon>Agaricales</taxon>
        <taxon>Marasmiineae</taxon>
        <taxon>Mycenaceae</taxon>
        <taxon>Mycena</taxon>
    </lineage>
</organism>
<sequence>MRGPTLCFWRSPVIQPTDLFVHGRAPPLAQFQTRKACRAPNVLTATLFLRPEDKSSALSIKYPQLVFVTRSNPASATSPYGASEASRSFVGLGVDHATHNAFFTNLFSRIPRNLRLHPAAFLRRRCRAVPPFRPSNSASPTLRMHFPLSALSTGVLRSGLHAASNTSQSEEIGKRPWTSRSSQMTFKGSPPTSLRAREAHLPLVSTGIPVTATRVRAPPIVTIIRLEFGLVPG</sequence>
<dbReference type="AlphaFoldDB" id="A0AAD7ND89"/>
<evidence type="ECO:0000313" key="2">
    <source>
        <dbReference type="EMBL" id="KAJ7755956.1"/>
    </source>
</evidence>
<dbReference type="EMBL" id="JARKIB010000048">
    <property type="protein sequence ID" value="KAJ7755956.1"/>
    <property type="molecule type" value="Genomic_DNA"/>
</dbReference>
<keyword evidence="3" id="KW-1185">Reference proteome</keyword>
<feature type="region of interest" description="Disordered" evidence="1">
    <location>
        <begin position="162"/>
        <end position="193"/>
    </location>
</feature>
<comment type="caution">
    <text evidence="2">The sequence shown here is derived from an EMBL/GenBank/DDBJ whole genome shotgun (WGS) entry which is preliminary data.</text>
</comment>